<dbReference type="RefSeq" id="WP_188596378.1">
    <property type="nucleotide sequence ID" value="NZ_BMNL01000002.1"/>
</dbReference>
<keyword evidence="1" id="KW-1133">Transmembrane helix</keyword>
<proteinExistence type="predicted"/>
<organism evidence="2 3">
    <name type="scientific">Thermocladium modestius</name>
    <dbReference type="NCBI Taxonomy" id="62609"/>
    <lineage>
        <taxon>Archaea</taxon>
        <taxon>Thermoproteota</taxon>
        <taxon>Thermoprotei</taxon>
        <taxon>Thermoproteales</taxon>
        <taxon>Thermoproteaceae</taxon>
        <taxon>Thermocladium</taxon>
    </lineage>
</organism>
<feature type="transmembrane region" description="Helical" evidence="1">
    <location>
        <begin position="143"/>
        <end position="164"/>
    </location>
</feature>
<feature type="transmembrane region" description="Helical" evidence="1">
    <location>
        <begin position="75"/>
        <end position="94"/>
    </location>
</feature>
<evidence type="ECO:0000313" key="2">
    <source>
        <dbReference type="EMBL" id="GGP20872.1"/>
    </source>
</evidence>
<feature type="transmembrane region" description="Helical" evidence="1">
    <location>
        <begin position="33"/>
        <end position="51"/>
    </location>
</feature>
<keyword evidence="1" id="KW-0472">Membrane</keyword>
<feature type="transmembrane region" description="Helical" evidence="1">
    <location>
        <begin position="6"/>
        <end position="26"/>
    </location>
</feature>
<name>A0A830GUF5_9CREN</name>
<feature type="transmembrane region" description="Helical" evidence="1">
    <location>
        <begin position="106"/>
        <end position="131"/>
    </location>
</feature>
<evidence type="ECO:0000313" key="3">
    <source>
        <dbReference type="Proteomes" id="UP000610960"/>
    </source>
</evidence>
<dbReference type="OrthoDB" id="86194at2157"/>
<keyword evidence="3" id="KW-1185">Reference proteome</keyword>
<dbReference type="AlphaFoldDB" id="A0A830GUF5"/>
<reference evidence="2" key="1">
    <citation type="journal article" date="2014" name="Int. J. Syst. Evol. Microbiol.">
        <title>Complete genome sequence of Corynebacterium casei LMG S-19264T (=DSM 44701T), isolated from a smear-ripened cheese.</title>
        <authorList>
            <consortium name="US DOE Joint Genome Institute (JGI-PGF)"/>
            <person name="Walter F."/>
            <person name="Albersmeier A."/>
            <person name="Kalinowski J."/>
            <person name="Ruckert C."/>
        </authorList>
    </citation>
    <scope>NUCLEOTIDE SEQUENCE</scope>
    <source>
        <strain evidence="2">JCM 10088</strain>
    </source>
</reference>
<gene>
    <name evidence="2" type="ORF">GCM10007981_10700</name>
</gene>
<comment type="caution">
    <text evidence="2">The sequence shown here is derived from an EMBL/GenBank/DDBJ whole genome shotgun (WGS) entry which is preliminary data.</text>
</comment>
<feature type="transmembrane region" description="Helical" evidence="1">
    <location>
        <begin position="215"/>
        <end position="235"/>
    </location>
</feature>
<keyword evidence="1" id="KW-0812">Transmembrane</keyword>
<dbReference type="EMBL" id="BMNL01000002">
    <property type="protein sequence ID" value="GGP20872.1"/>
    <property type="molecule type" value="Genomic_DNA"/>
</dbReference>
<protein>
    <submittedName>
        <fullName evidence="2">Uncharacterized protein</fullName>
    </submittedName>
</protein>
<dbReference type="Proteomes" id="UP000610960">
    <property type="component" value="Unassembled WGS sequence"/>
</dbReference>
<accession>A0A830GUF5</accession>
<reference evidence="2" key="2">
    <citation type="submission" date="2020-09" db="EMBL/GenBank/DDBJ databases">
        <authorList>
            <person name="Sun Q."/>
            <person name="Ohkuma M."/>
        </authorList>
    </citation>
    <scope>NUCLEOTIDE SEQUENCE</scope>
    <source>
        <strain evidence="2">JCM 10088</strain>
    </source>
</reference>
<sequence length="243" mass="25339">MIERALLGVAYPLLVLAIAYLLFARLWRGTRGWVFVGVGYMLLALVIQIPIQEAPGAALVLTHGLIGAVAAEREWGPALAVYAGVVAGVAQEAAKFFAVKDREERAALWIGYGFAIIDIAVLIAEVAVALITSPNVSLQVVPMVGLILNPVVSAMFHPGTAMFLRLMQGRGGGAVGLLATTLAHAYIDSLAAYINYAAALAVIGGTGMYDLVGLLWSSSIAISAAFLFVGVRGVGGLPSPSRH</sequence>
<evidence type="ECO:0000256" key="1">
    <source>
        <dbReference type="SAM" id="Phobius"/>
    </source>
</evidence>